<protein>
    <submittedName>
        <fullName evidence="1">Uncharacterized protein</fullName>
    </submittedName>
</protein>
<dbReference type="PATRIC" id="fig|1423733.4.peg.1992"/>
<name>A0A0R2B9Z9_SECCO</name>
<dbReference type="RefSeq" id="WP_056996610.1">
    <property type="nucleotide sequence ID" value="NZ_AYYR01000039.1"/>
</dbReference>
<organism evidence="1 2">
    <name type="scientific">Secundilactobacillus collinoides DSM 20515 = JCM 1123</name>
    <dbReference type="NCBI Taxonomy" id="1423733"/>
    <lineage>
        <taxon>Bacteria</taxon>
        <taxon>Bacillati</taxon>
        <taxon>Bacillota</taxon>
        <taxon>Bacilli</taxon>
        <taxon>Lactobacillales</taxon>
        <taxon>Lactobacillaceae</taxon>
        <taxon>Secundilactobacillus</taxon>
    </lineage>
</organism>
<dbReference type="EMBL" id="AYYR01000039">
    <property type="protein sequence ID" value="KRM76065.1"/>
    <property type="molecule type" value="Genomic_DNA"/>
</dbReference>
<reference evidence="1 2" key="1">
    <citation type="journal article" date="2015" name="Genome Announc.">
        <title>Expanding the biotechnology potential of lactobacilli through comparative genomics of 213 strains and associated genera.</title>
        <authorList>
            <person name="Sun Z."/>
            <person name="Harris H.M."/>
            <person name="McCann A."/>
            <person name="Guo C."/>
            <person name="Argimon S."/>
            <person name="Zhang W."/>
            <person name="Yang X."/>
            <person name="Jeffery I.B."/>
            <person name="Cooney J.C."/>
            <person name="Kagawa T.F."/>
            <person name="Liu W."/>
            <person name="Song Y."/>
            <person name="Salvetti E."/>
            <person name="Wrobel A."/>
            <person name="Rasinkangas P."/>
            <person name="Parkhill J."/>
            <person name="Rea M.C."/>
            <person name="O'Sullivan O."/>
            <person name="Ritari J."/>
            <person name="Douillard F.P."/>
            <person name="Paul Ross R."/>
            <person name="Yang R."/>
            <person name="Briner A.E."/>
            <person name="Felis G.E."/>
            <person name="de Vos W.M."/>
            <person name="Barrangou R."/>
            <person name="Klaenhammer T.R."/>
            <person name="Caufield P.W."/>
            <person name="Cui Y."/>
            <person name="Zhang H."/>
            <person name="O'Toole P.W."/>
        </authorList>
    </citation>
    <scope>NUCLEOTIDE SEQUENCE [LARGE SCALE GENOMIC DNA]</scope>
    <source>
        <strain evidence="1 2">DSM 20515</strain>
    </source>
</reference>
<accession>A0A0R2B9Z9</accession>
<gene>
    <name evidence="1" type="ORF">FC82_GL001891</name>
</gene>
<comment type="caution">
    <text evidence="1">The sequence shown here is derived from an EMBL/GenBank/DDBJ whole genome shotgun (WGS) entry which is preliminary data.</text>
</comment>
<evidence type="ECO:0000313" key="2">
    <source>
        <dbReference type="Proteomes" id="UP000051845"/>
    </source>
</evidence>
<sequence length="226" mass="25966">MTLPSKTEPVNTGESYVTLHLKATQVQIESFQASLEIENHLVNFANYYLEKTYGRKHLSRSYPAFHERGRIMVADTILAKYIDETWQLDAWPVATAVLPLQAAKALMIKWVADFGVFREKLRLASRMTDREKRDFQNNANHDNPHHIAWHHQGALPDMSHGRKMSSIILDVQAQRIVTEAHQVKLPGYGTLSVEENINQLRTKHVKKVIIKRKNADCFTLQLTIVD</sequence>
<proteinExistence type="predicted"/>
<evidence type="ECO:0000313" key="1">
    <source>
        <dbReference type="EMBL" id="KRM76065.1"/>
    </source>
</evidence>
<dbReference type="AlphaFoldDB" id="A0A0R2B9Z9"/>
<dbReference type="Proteomes" id="UP000051845">
    <property type="component" value="Unassembled WGS sequence"/>
</dbReference>